<name>B2KAZ1_ELUMP</name>
<dbReference type="FunFam" id="2.40.30.170:FF:000010">
    <property type="entry name" value="Efflux RND transporter periplasmic adaptor subunit"/>
    <property type="match status" value="1"/>
</dbReference>
<dbReference type="Gene3D" id="2.40.420.20">
    <property type="match status" value="1"/>
</dbReference>
<dbReference type="Gene3D" id="2.40.50.100">
    <property type="match status" value="1"/>
</dbReference>
<evidence type="ECO:0000313" key="5">
    <source>
        <dbReference type="EMBL" id="ACC97687.1"/>
    </source>
</evidence>
<feature type="transmembrane region" description="Helical" evidence="2">
    <location>
        <begin position="6"/>
        <end position="22"/>
    </location>
</feature>
<feature type="domain" description="CusB-like beta-barrel" evidence="4">
    <location>
        <begin position="145"/>
        <end position="216"/>
    </location>
</feature>
<keyword evidence="2" id="KW-0812">Transmembrane</keyword>
<keyword evidence="2" id="KW-0472">Membrane</keyword>
<dbReference type="SUPFAM" id="SSF111369">
    <property type="entry name" value="HlyD-like secretion proteins"/>
    <property type="match status" value="1"/>
</dbReference>
<comment type="similarity">
    <text evidence="1">Belongs to the membrane fusion protein (MFP) (TC 8.A.1) family.</text>
</comment>
<gene>
    <name evidence="5" type="ordered locus">Emin_0121</name>
</gene>
<dbReference type="OrthoDB" id="9811754at2"/>
<dbReference type="NCBIfam" id="TIGR01730">
    <property type="entry name" value="RND_mfp"/>
    <property type="match status" value="1"/>
</dbReference>
<evidence type="ECO:0000256" key="1">
    <source>
        <dbReference type="ARBA" id="ARBA00009477"/>
    </source>
</evidence>
<evidence type="ECO:0000313" key="6">
    <source>
        <dbReference type="Proteomes" id="UP000001029"/>
    </source>
</evidence>
<evidence type="ECO:0000256" key="2">
    <source>
        <dbReference type="SAM" id="Phobius"/>
    </source>
</evidence>
<dbReference type="STRING" id="445932.Emin_0121"/>
<keyword evidence="2" id="KW-1133">Transmembrane helix</keyword>
<reference evidence="5 6" key="1">
    <citation type="journal article" date="2009" name="Appl. Environ. Microbiol.">
        <title>Genomic analysis of 'Elusimicrobium minutum,' the first cultivated representative of the phylum 'Elusimicrobia' (formerly termite group 1).</title>
        <authorList>
            <person name="Herlemann D.P.R."/>
            <person name="Geissinger O."/>
            <person name="Ikeda-Ohtsubo W."/>
            <person name="Kunin V."/>
            <person name="Sun H."/>
            <person name="Lapidus A."/>
            <person name="Hugenholtz P."/>
            <person name="Brune A."/>
        </authorList>
    </citation>
    <scope>NUCLEOTIDE SEQUENCE [LARGE SCALE GENOMIC DNA]</scope>
    <source>
        <strain evidence="5 6">Pei191</strain>
    </source>
</reference>
<dbReference type="Proteomes" id="UP000001029">
    <property type="component" value="Chromosome"/>
</dbReference>
<dbReference type="Pfam" id="PF25917">
    <property type="entry name" value="BSH_RND"/>
    <property type="match status" value="1"/>
</dbReference>
<proteinExistence type="inferred from homology"/>
<dbReference type="PANTHER" id="PTHR30469">
    <property type="entry name" value="MULTIDRUG RESISTANCE PROTEIN MDTA"/>
    <property type="match status" value="1"/>
</dbReference>
<evidence type="ECO:0000259" key="4">
    <source>
        <dbReference type="Pfam" id="PF25954"/>
    </source>
</evidence>
<dbReference type="RefSeq" id="WP_012414302.1">
    <property type="nucleotide sequence ID" value="NC_010644.1"/>
</dbReference>
<dbReference type="Gene3D" id="2.40.30.170">
    <property type="match status" value="1"/>
</dbReference>
<feature type="domain" description="Multidrug resistance protein MdtA-like barrel-sandwich hybrid" evidence="3">
    <location>
        <begin position="64"/>
        <end position="139"/>
    </location>
</feature>
<dbReference type="InterPro" id="IPR006143">
    <property type="entry name" value="RND_pump_MFP"/>
</dbReference>
<dbReference type="Pfam" id="PF25954">
    <property type="entry name" value="Beta-barrel_RND_2"/>
    <property type="match status" value="1"/>
</dbReference>
<dbReference type="GO" id="GO:0015562">
    <property type="term" value="F:efflux transmembrane transporter activity"/>
    <property type="evidence" value="ECO:0007669"/>
    <property type="project" value="TreeGrafter"/>
</dbReference>
<dbReference type="EMBL" id="CP001055">
    <property type="protein sequence ID" value="ACC97687.1"/>
    <property type="molecule type" value="Genomic_DNA"/>
</dbReference>
<accession>B2KAZ1</accession>
<dbReference type="InterPro" id="IPR058625">
    <property type="entry name" value="MdtA-like_BSH"/>
</dbReference>
<dbReference type="AlphaFoldDB" id="B2KAZ1"/>
<organism evidence="5 6">
    <name type="scientific">Elusimicrobium minutum (strain Pei191)</name>
    <dbReference type="NCBI Taxonomy" id="445932"/>
    <lineage>
        <taxon>Bacteria</taxon>
        <taxon>Pseudomonadati</taxon>
        <taxon>Elusimicrobiota</taxon>
        <taxon>Elusimicrobia</taxon>
        <taxon>Elusimicrobiales</taxon>
        <taxon>Elusimicrobiaceae</taxon>
        <taxon>Elusimicrobium</taxon>
    </lineage>
</organism>
<keyword evidence="6" id="KW-1185">Reference proteome</keyword>
<protein>
    <submittedName>
        <fullName evidence="5">Efflux transporter, RND family, MFP subunit</fullName>
    </submittedName>
</protein>
<dbReference type="KEGG" id="emi:Emin_0121"/>
<dbReference type="HOGENOM" id="CLU_018816_1_2_0"/>
<evidence type="ECO:0000259" key="3">
    <source>
        <dbReference type="Pfam" id="PF25917"/>
    </source>
</evidence>
<dbReference type="GO" id="GO:1990281">
    <property type="term" value="C:efflux pump complex"/>
    <property type="evidence" value="ECO:0007669"/>
    <property type="project" value="TreeGrafter"/>
</dbReference>
<dbReference type="PANTHER" id="PTHR30469:SF15">
    <property type="entry name" value="HLYD FAMILY OF SECRETION PROTEINS"/>
    <property type="match status" value="1"/>
</dbReference>
<dbReference type="InterPro" id="IPR058792">
    <property type="entry name" value="Beta-barrel_RND_2"/>
</dbReference>
<sequence>MSKWKIIISVIILAVAGFFFFGKDKNKIFEQIEKDRFSVKLETVEKRNLKNELLLSGSIKALEEATLFPRSEGKLLKNVLKEGQNVKKGQTVSLIERDEVGAVYEPVVVPSTITGIVGKIYLDPGANVTRNTAIAFVVNQSQVRLILDVPERYIGNIFKGQAASFTVEGFPGKTFMGKVNVISPVVDTASRSVTIEILADNEQGLLKSGMFAKADLVLGEKKNAVSVLSSNIFTDEDGVSKYVLVPEGELAKRRNVTLGFVNGGYSEIRSGLQEGEQIIRFTFGIKDGSKISIEK</sequence>